<evidence type="ECO:0000259" key="9">
    <source>
        <dbReference type="Pfam" id="PF13567"/>
    </source>
</evidence>
<feature type="domain" description="ComEC/Rec2-related protein" evidence="8">
    <location>
        <begin position="207"/>
        <end position="473"/>
    </location>
</feature>
<dbReference type="InterPro" id="IPR035681">
    <property type="entry name" value="ComA-like_MBL"/>
</dbReference>
<feature type="transmembrane region" description="Helical" evidence="6">
    <location>
        <begin position="274"/>
        <end position="295"/>
    </location>
</feature>
<dbReference type="InterPro" id="IPR036866">
    <property type="entry name" value="RibonucZ/Hydroxyglut_hydro"/>
</dbReference>
<evidence type="ECO:0000259" key="8">
    <source>
        <dbReference type="Pfam" id="PF03772"/>
    </source>
</evidence>
<dbReference type="Gene3D" id="3.60.15.10">
    <property type="entry name" value="Ribonuclease Z/Hydroxyacylglutathione hydrolase-like"/>
    <property type="match status" value="1"/>
</dbReference>
<feature type="transmembrane region" description="Helical" evidence="6">
    <location>
        <begin position="37"/>
        <end position="62"/>
    </location>
</feature>
<comment type="subcellular location">
    <subcellularLocation>
        <location evidence="1">Cell membrane</location>
        <topology evidence="1">Multi-pass membrane protein</topology>
    </subcellularLocation>
</comment>
<feature type="transmembrane region" description="Helical" evidence="6">
    <location>
        <begin position="370"/>
        <end position="392"/>
    </location>
</feature>
<keyword evidence="4 6" id="KW-1133">Transmembrane helix</keyword>
<evidence type="ECO:0000256" key="6">
    <source>
        <dbReference type="SAM" id="Phobius"/>
    </source>
</evidence>
<dbReference type="AlphaFoldDB" id="A0A3G4VB43"/>
<proteinExistence type="predicted"/>
<keyword evidence="5 6" id="KW-0472">Membrane</keyword>
<dbReference type="EMBL" id="CP033577">
    <property type="protein sequence ID" value="AYV20391.1"/>
    <property type="molecule type" value="Genomic_DNA"/>
</dbReference>
<dbReference type="NCBIfam" id="TIGR00361">
    <property type="entry name" value="ComEC_Rec2"/>
    <property type="match status" value="1"/>
</dbReference>
<keyword evidence="2" id="KW-1003">Cell membrane</keyword>
<organism evidence="10 11">
    <name type="scientific">Vibrio mediterranei</name>
    <dbReference type="NCBI Taxonomy" id="689"/>
    <lineage>
        <taxon>Bacteria</taxon>
        <taxon>Pseudomonadati</taxon>
        <taxon>Pseudomonadota</taxon>
        <taxon>Gammaproteobacteria</taxon>
        <taxon>Vibrionales</taxon>
        <taxon>Vibrionaceae</taxon>
        <taxon>Vibrio</taxon>
    </lineage>
</organism>
<dbReference type="InterPro" id="IPR001279">
    <property type="entry name" value="Metallo-B-lactamas"/>
</dbReference>
<dbReference type="Pfam" id="PF13567">
    <property type="entry name" value="DUF4131"/>
    <property type="match status" value="1"/>
</dbReference>
<evidence type="ECO:0000313" key="10">
    <source>
        <dbReference type="EMBL" id="AYV20391.1"/>
    </source>
</evidence>
<dbReference type="PANTHER" id="PTHR30619">
    <property type="entry name" value="DNA INTERNALIZATION/COMPETENCE PROTEIN COMEC/REC2"/>
    <property type="match status" value="1"/>
</dbReference>
<dbReference type="SUPFAM" id="SSF56281">
    <property type="entry name" value="Metallo-hydrolase/oxidoreductase"/>
    <property type="match status" value="1"/>
</dbReference>
<dbReference type="CDD" id="cd07731">
    <property type="entry name" value="ComA-like_MBL-fold"/>
    <property type="match status" value="1"/>
</dbReference>
<accession>A0A3G4VB43</accession>
<protein>
    <submittedName>
        <fullName evidence="10">DNA internalization-related competence protein ComEC/Rec2</fullName>
    </submittedName>
</protein>
<feature type="transmembrane region" description="Helical" evidence="6">
    <location>
        <begin position="452"/>
        <end position="472"/>
    </location>
</feature>
<gene>
    <name evidence="10" type="ORF">ECB94_03330</name>
</gene>
<feature type="transmembrane region" description="Helical" evidence="6">
    <location>
        <begin position="231"/>
        <end position="254"/>
    </location>
</feature>
<feature type="transmembrane region" description="Helical" evidence="6">
    <location>
        <begin position="7"/>
        <end position="25"/>
    </location>
</feature>
<keyword evidence="3 6" id="KW-0812">Transmembrane</keyword>
<dbReference type="InterPro" id="IPR052159">
    <property type="entry name" value="Competence_DNA_uptake"/>
</dbReference>
<dbReference type="InterPro" id="IPR004477">
    <property type="entry name" value="ComEC_N"/>
</dbReference>
<evidence type="ECO:0000256" key="4">
    <source>
        <dbReference type="ARBA" id="ARBA00022989"/>
    </source>
</evidence>
<name>A0A3G4VB43_9VIBR</name>
<feature type="transmembrane region" description="Helical" evidence="6">
    <location>
        <begin position="398"/>
        <end position="418"/>
    </location>
</feature>
<dbReference type="NCBIfam" id="TIGR00360">
    <property type="entry name" value="ComEC_N-term"/>
    <property type="match status" value="1"/>
</dbReference>
<feature type="transmembrane region" description="Helical" evidence="6">
    <location>
        <begin position="479"/>
        <end position="495"/>
    </location>
</feature>
<dbReference type="RefSeq" id="WP_124939986.1">
    <property type="nucleotide sequence ID" value="NZ_CP033577.1"/>
</dbReference>
<feature type="domain" description="Metallo-beta-lactamase" evidence="7">
    <location>
        <begin position="512"/>
        <end position="679"/>
    </location>
</feature>
<evidence type="ECO:0000313" key="11">
    <source>
        <dbReference type="Proteomes" id="UP000279760"/>
    </source>
</evidence>
<feature type="transmembrane region" description="Helical" evidence="6">
    <location>
        <begin position="343"/>
        <end position="363"/>
    </location>
</feature>
<reference evidence="10 11" key="1">
    <citation type="submission" date="2018-11" db="EMBL/GenBank/DDBJ databases">
        <title>Complete Genome Sequence of Vbrio mediterranei 117-T6: a Potential Pathogen Bacteria Isolated from the Conchocelis of Pyropia.</title>
        <authorList>
            <person name="Liu Q."/>
        </authorList>
    </citation>
    <scope>NUCLEOTIDE SEQUENCE [LARGE SCALE GENOMIC DNA]</scope>
    <source>
        <strain evidence="10 11">117-T6</strain>
    </source>
</reference>
<evidence type="ECO:0000256" key="1">
    <source>
        <dbReference type="ARBA" id="ARBA00004651"/>
    </source>
</evidence>
<evidence type="ECO:0000256" key="2">
    <source>
        <dbReference type="ARBA" id="ARBA00022475"/>
    </source>
</evidence>
<dbReference type="InterPro" id="IPR025405">
    <property type="entry name" value="DUF4131"/>
</dbReference>
<sequence>MTLLTGIVAPLVFSLTLISVAWWPMMPHYYWLIPTSLISIALLIKRCSIIAVAFIAMSVALIQGNLYKHQSEVLYRFGTDITIKGRVDSYFKKITRGYEVELTILSIDGEKLSFFERPSVKLYAPIALTMGDELQALVQLKPVVGVLNQVGFDKEQYYFSNRFLADIVLADDSHFMARSTYDWRSKLHRLVTSATKNSIHQGYYLALIFGDRSKLAFEDWARLKHSGLSHLVAISGLHIGIVFAVGYLVGRGALLVLTLLLPTELRYKTTKLRLLLGIFTGLVLAFFYAALGGFATPTVRALLMLVIANSLSIIHIRIMSMTTLLVAASLILTLIPFSAASTSFWLSFLAVSALMVTNSVVSYQFGVRTVLYTHALLCLLFIPIVVSLFQGVAVASPFYNLLFVPWFSFLVVPLLLLATVMTVLLEEESFIWSLVDILMMPFDYSLNLSSWFWINTPSYLAFYAIPLIFAFILRKVVSLKWLALLLILCAVTLPLKQSGQKVSVHFFDVAHGLSVAIKQGDQAVLYDTGRASPTFSMARTVVTPNLLALGVRELHGVIISHADNDHAGGEIELRNYWEPDWVKKPDGMTEEQLCIRGRTWQWKAIRFEALWPPKRVDRAYNPHSCVVLISFAQGDNSVHRILLTGDIEKVSEILIARTLSELDVDVMSVPHHGSRTSSSTFLTQLIHADHVVASTKFRSHWQLPNDLVKQRYLEQGAQWYETGTLGQINFVFFDGELTVSTLRNQNLDPWYRQMLRSRVE</sequence>
<feature type="transmembrane region" description="Helical" evidence="6">
    <location>
        <begin position="316"/>
        <end position="337"/>
    </location>
</feature>
<evidence type="ECO:0000259" key="7">
    <source>
        <dbReference type="Pfam" id="PF00753"/>
    </source>
</evidence>
<dbReference type="GO" id="GO:0030420">
    <property type="term" value="P:establishment of competence for transformation"/>
    <property type="evidence" value="ECO:0007669"/>
    <property type="project" value="InterPro"/>
</dbReference>
<dbReference type="Pfam" id="PF03772">
    <property type="entry name" value="Competence"/>
    <property type="match status" value="1"/>
</dbReference>
<dbReference type="Pfam" id="PF00753">
    <property type="entry name" value="Lactamase_B"/>
    <property type="match status" value="1"/>
</dbReference>
<feature type="domain" description="DUF4131" evidence="9">
    <location>
        <begin position="27"/>
        <end position="165"/>
    </location>
</feature>
<dbReference type="PANTHER" id="PTHR30619:SF1">
    <property type="entry name" value="RECOMBINATION PROTEIN 2"/>
    <property type="match status" value="1"/>
</dbReference>
<evidence type="ECO:0000256" key="3">
    <source>
        <dbReference type="ARBA" id="ARBA00022692"/>
    </source>
</evidence>
<dbReference type="GO" id="GO:0005886">
    <property type="term" value="C:plasma membrane"/>
    <property type="evidence" value="ECO:0007669"/>
    <property type="project" value="UniProtKB-SubCell"/>
</dbReference>
<dbReference type="InterPro" id="IPR004797">
    <property type="entry name" value="Competence_ComEC/Rec2"/>
</dbReference>
<dbReference type="Proteomes" id="UP000279760">
    <property type="component" value="Chromosome 1"/>
</dbReference>
<evidence type="ECO:0000256" key="5">
    <source>
        <dbReference type="ARBA" id="ARBA00023136"/>
    </source>
</evidence>